<keyword evidence="1" id="KW-0732">Signal</keyword>
<gene>
    <name evidence="2" type="ORF">VNO77_34279</name>
</gene>
<dbReference type="AlphaFoldDB" id="A0AAN9PYE5"/>
<dbReference type="Proteomes" id="UP001367508">
    <property type="component" value="Unassembled WGS sequence"/>
</dbReference>
<feature type="signal peptide" evidence="1">
    <location>
        <begin position="1"/>
        <end position="19"/>
    </location>
</feature>
<evidence type="ECO:0000313" key="2">
    <source>
        <dbReference type="EMBL" id="KAK7315711.1"/>
    </source>
</evidence>
<proteinExistence type="predicted"/>
<reference evidence="2 3" key="1">
    <citation type="submission" date="2024-01" db="EMBL/GenBank/DDBJ databases">
        <title>The genomes of 5 underutilized Papilionoideae crops provide insights into root nodulation and disease resistanc.</title>
        <authorList>
            <person name="Jiang F."/>
        </authorList>
    </citation>
    <scope>NUCLEOTIDE SEQUENCE [LARGE SCALE GENOMIC DNA]</scope>
    <source>
        <strain evidence="2">LVBAO_FW01</strain>
        <tissue evidence="2">Leaves</tissue>
    </source>
</reference>
<organism evidence="2 3">
    <name type="scientific">Canavalia gladiata</name>
    <name type="common">Sword bean</name>
    <name type="synonym">Dolichos gladiatus</name>
    <dbReference type="NCBI Taxonomy" id="3824"/>
    <lineage>
        <taxon>Eukaryota</taxon>
        <taxon>Viridiplantae</taxon>
        <taxon>Streptophyta</taxon>
        <taxon>Embryophyta</taxon>
        <taxon>Tracheophyta</taxon>
        <taxon>Spermatophyta</taxon>
        <taxon>Magnoliopsida</taxon>
        <taxon>eudicotyledons</taxon>
        <taxon>Gunneridae</taxon>
        <taxon>Pentapetalae</taxon>
        <taxon>rosids</taxon>
        <taxon>fabids</taxon>
        <taxon>Fabales</taxon>
        <taxon>Fabaceae</taxon>
        <taxon>Papilionoideae</taxon>
        <taxon>50 kb inversion clade</taxon>
        <taxon>NPAAA clade</taxon>
        <taxon>indigoferoid/millettioid clade</taxon>
        <taxon>Phaseoleae</taxon>
        <taxon>Canavalia</taxon>
    </lineage>
</organism>
<dbReference type="EMBL" id="JAYMYQ010000008">
    <property type="protein sequence ID" value="KAK7315711.1"/>
    <property type="molecule type" value="Genomic_DNA"/>
</dbReference>
<evidence type="ECO:0000256" key="1">
    <source>
        <dbReference type="SAM" id="SignalP"/>
    </source>
</evidence>
<name>A0AAN9PYE5_CANGL</name>
<accession>A0AAN9PYE5</accession>
<comment type="caution">
    <text evidence="2">The sequence shown here is derived from an EMBL/GenBank/DDBJ whole genome shotgun (WGS) entry which is preliminary data.</text>
</comment>
<evidence type="ECO:0000313" key="3">
    <source>
        <dbReference type="Proteomes" id="UP001367508"/>
    </source>
</evidence>
<protein>
    <submittedName>
        <fullName evidence="2">Uncharacterized protein</fullName>
    </submittedName>
</protein>
<feature type="chain" id="PRO_5043047014" evidence="1">
    <location>
        <begin position="20"/>
        <end position="160"/>
    </location>
</feature>
<keyword evidence="3" id="KW-1185">Reference proteome</keyword>
<sequence>MRLFLDLLNHLLFMPDFLAKLTSGGCFFFWHLYDHEMGDHYLNYFSGNMKSKRETTFEEDAELAPASTAMTDLELKCCYIRVGSRISDIDFQYHAIGLPRHFNQLNLPFRGFKPENGGNRQELRTEFENLLHDHEIFLESRENSSPVCFSKLLSSLTSPD</sequence>